<reference evidence="2 3" key="1">
    <citation type="journal article" date="2019" name="Emerg. Microbes Infect.">
        <title>Comprehensive subspecies identification of 175 nontuberculous mycobacteria species based on 7547 genomic profiles.</title>
        <authorList>
            <person name="Matsumoto Y."/>
            <person name="Kinjo T."/>
            <person name="Motooka D."/>
            <person name="Nabeya D."/>
            <person name="Jung N."/>
            <person name="Uechi K."/>
            <person name="Horii T."/>
            <person name="Iida T."/>
            <person name="Fujita J."/>
            <person name="Nakamura S."/>
        </authorList>
    </citation>
    <scope>NUCLEOTIDE SEQUENCE [LARGE SCALE GENOMIC DNA]</scope>
    <source>
        <strain evidence="2 3">JCM 17324</strain>
    </source>
</reference>
<gene>
    <name evidence="2" type="ORF">MMARJ_17590</name>
</gene>
<accession>A0ABN5ZRX1</accession>
<keyword evidence="3" id="KW-1185">Reference proteome</keyword>
<sequence>MPLRQSLFATAMVFAVLLGGCAQAPHKRHAAGAPAVLPGLLEIAAVNGRVGAYLHALARYTSVPAAVVLDGLRQPATDWLAIAHPEMFTSEAPSSHEGDGAQFTR</sequence>
<proteinExistence type="predicted"/>
<name>A0ABN5ZRX1_9MYCO</name>
<evidence type="ECO:0000313" key="3">
    <source>
        <dbReference type="Proteomes" id="UP000466831"/>
    </source>
</evidence>
<dbReference type="RefSeq" id="WP_163648757.1">
    <property type="nucleotide sequence ID" value="NZ_AP022584.1"/>
</dbReference>
<evidence type="ECO:0000313" key="2">
    <source>
        <dbReference type="EMBL" id="BBY11019.1"/>
    </source>
</evidence>
<organism evidence="2 3">
    <name type="scientific">Mycobacterium marseillense</name>
    <dbReference type="NCBI Taxonomy" id="701042"/>
    <lineage>
        <taxon>Bacteria</taxon>
        <taxon>Bacillati</taxon>
        <taxon>Actinomycetota</taxon>
        <taxon>Actinomycetes</taxon>
        <taxon>Mycobacteriales</taxon>
        <taxon>Mycobacteriaceae</taxon>
        <taxon>Mycobacterium</taxon>
        <taxon>Mycobacterium avium complex (MAC)</taxon>
    </lineage>
</organism>
<dbReference type="Proteomes" id="UP000466831">
    <property type="component" value="Chromosome"/>
</dbReference>
<dbReference type="EMBL" id="AP022584">
    <property type="protein sequence ID" value="BBY11019.1"/>
    <property type="molecule type" value="Genomic_DNA"/>
</dbReference>
<dbReference type="PROSITE" id="PS51257">
    <property type="entry name" value="PROKAR_LIPOPROTEIN"/>
    <property type="match status" value="1"/>
</dbReference>
<feature type="signal peptide" evidence="1">
    <location>
        <begin position="1"/>
        <end position="24"/>
    </location>
</feature>
<evidence type="ECO:0000256" key="1">
    <source>
        <dbReference type="SAM" id="SignalP"/>
    </source>
</evidence>
<keyword evidence="1" id="KW-0732">Signal</keyword>
<feature type="chain" id="PRO_5046804970" evidence="1">
    <location>
        <begin position="25"/>
        <end position="105"/>
    </location>
</feature>
<protein>
    <submittedName>
        <fullName evidence="2">Uncharacterized protein</fullName>
    </submittedName>
</protein>